<gene>
    <name evidence="4" type="ORF">GCM10009720_26780</name>
</gene>
<dbReference type="InterPro" id="IPR053392">
    <property type="entry name" value="Transposase_IS30-like"/>
</dbReference>
<comment type="similarity">
    <text evidence="2">Belongs to the transposase IS30 family.</text>
</comment>
<organism evidence="4 5">
    <name type="scientific">Yaniella flava</name>
    <dbReference type="NCBI Taxonomy" id="287930"/>
    <lineage>
        <taxon>Bacteria</taxon>
        <taxon>Bacillati</taxon>
        <taxon>Actinomycetota</taxon>
        <taxon>Actinomycetes</taxon>
        <taxon>Micrococcales</taxon>
        <taxon>Micrococcaceae</taxon>
        <taxon>Yaniella</taxon>
    </lineage>
</organism>
<dbReference type="InterPro" id="IPR051917">
    <property type="entry name" value="Transposase-Integrase"/>
</dbReference>
<comment type="caution">
    <text evidence="4">The sequence shown here is derived from an EMBL/GenBank/DDBJ whole genome shotgun (WGS) entry which is preliminary data.</text>
</comment>
<dbReference type="NCBIfam" id="NF033563">
    <property type="entry name" value="transpos_IS30"/>
    <property type="match status" value="1"/>
</dbReference>
<dbReference type="Proteomes" id="UP001501461">
    <property type="component" value="Unassembled WGS sequence"/>
</dbReference>
<accession>A0ABP5GKE7</accession>
<proteinExistence type="inferred from homology"/>
<sequence>MRERKLASEGGLRSYVAQKLTTKWSPEQISHRLMKDFPDDHSMRASTETIYQAIYAQGSLALPRQLKTAMRQGRTIRKPRRDPAQRTSRFTQPLVPIAQRPPEAEDRTVPGHWEGDLIIGKMGRSAIGTMVERSSRAVSLIHLPHDHTAETVRDGLIDTVNKMPLGLRRSLTWDQGAEMSDHAAFRGATQMDVYFCDPGSPWQRGSNENTNGLLRQYFPKGTDLSQHSPEDLQRVAAELNERPRKSLDWDTPTERLHALLEDS</sequence>
<dbReference type="PROSITE" id="PS01043">
    <property type="entry name" value="TRANSPOSASE_IS30"/>
    <property type="match status" value="1"/>
</dbReference>
<feature type="domain" description="Integrase catalytic" evidence="3">
    <location>
        <begin position="106"/>
        <end position="260"/>
    </location>
</feature>
<evidence type="ECO:0000256" key="1">
    <source>
        <dbReference type="ARBA" id="ARBA00002190"/>
    </source>
</evidence>
<dbReference type="PANTHER" id="PTHR10948:SF23">
    <property type="entry name" value="TRANSPOSASE INSI FOR INSERTION SEQUENCE ELEMENT IS30A-RELATED"/>
    <property type="match status" value="1"/>
</dbReference>
<dbReference type="EMBL" id="BAAAMN010000053">
    <property type="protein sequence ID" value="GAA2044453.1"/>
    <property type="molecule type" value="Genomic_DNA"/>
</dbReference>
<dbReference type="PROSITE" id="PS50994">
    <property type="entry name" value="INTEGRASE"/>
    <property type="match status" value="1"/>
</dbReference>
<dbReference type="InterPro" id="IPR036397">
    <property type="entry name" value="RNaseH_sf"/>
</dbReference>
<keyword evidence="5" id="KW-1185">Reference proteome</keyword>
<dbReference type="PANTHER" id="PTHR10948">
    <property type="entry name" value="TRANSPOSASE"/>
    <property type="match status" value="1"/>
</dbReference>
<dbReference type="InterPro" id="IPR001598">
    <property type="entry name" value="Transposase_IS30_CS"/>
</dbReference>
<dbReference type="InterPro" id="IPR001584">
    <property type="entry name" value="Integrase_cat-core"/>
</dbReference>
<evidence type="ECO:0000259" key="3">
    <source>
        <dbReference type="PROSITE" id="PS50994"/>
    </source>
</evidence>
<name>A0ABP5GKE7_9MICC</name>
<reference evidence="5" key="1">
    <citation type="journal article" date="2019" name="Int. J. Syst. Evol. Microbiol.">
        <title>The Global Catalogue of Microorganisms (GCM) 10K type strain sequencing project: providing services to taxonomists for standard genome sequencing and annotation.</title>
        <authorList>
            <consortium name="The Broad Institute Genomics Platform"/>
            <consortium name="The Broad Institute Genome Sequencing Center for Infectious Disease"/>
            <person name="Wu L."/>
            <person name="Ma J."/>
        </authorList>
    </citation>
    <scope>NUCLEOTIDE SEQUENCE [LARGE SCALE GENOMIC DNA]</scope>
    <source>
        <strain evidence="5">JCM 13595</strain>
    </source>
</reference>
<protein>
    <recommendedName>
        <fullName evidence="3">Integrase catalytic domain-containing protein</fullName>
    </recommendedName>
</protein>
<evidence type="ECO:0000313" key="4">
    <source>
        <dbReference type="EMBL" id="GAA2044453.1"/>
    </source>
</evidence>
<evidence type="ECO:0000313" key="5">
    <source>
        <dbReference type="Proteomes" id="UP001501461"/>
    </source>
</evidence>
<dbReference type="SUPFAM" id="SSF53098">
    <property type="entry name" value="Ribonuclease H-like"/>
    <property type="match status" value="1"/>
</dbReference>
<dbReference type="Gene3D" id="3.30.420.10">
    <property type="entry name" value="Ribonuclease H-like superfamily/Ribonuclease H"/>
    <property type="match status" value="1"/>
</dbReference>
<dbReference type="Pfam" id="PF00665">
    <property type="entry name" value="rve"/>
    <property type="match status" value="1"/>
</dbReference>
<evidence type="ECO:0000256" key="2">
    <source>
        <dbReference type="ARBA" id="ARBA00006363"/>
    </source>
</evidence>
<comment type="function">
    <text evidence="1">Required for the transposition of the insertion element.</text>
</comment>
<dbReference type="InterPro" id="IPR012337">
    <property type="entry name" value="RNaseH-like_sf"/>
</dbReference>